<dbReference type="InterPro" id="IPR018640">
    <property type="entry name" value="DUF2063"/>
</dbReference>
<feature type="domain" description="Putative DNA-binding" evidence="1">
    <location>
        <begin position="10"/>
        <end position="102"/>
    </location>
</feature>
<dbReference type="RefSeq" id="WP_186947128.1">
    <property type="nucleotide sequence ID" value="NZ_JACOGF010000004.1"/>
</dbReference>
<gene>
    <name evidence="2" type="ORF">H8L32_10465</name>
</gene>
<protein>
    <submittedName>
        <fullName evidence="2">DNA-binding domain-containing protein</fullName>
    </submittedName>
</protein>
<organism evidence="2 3">
    <name type="scientific">Undibacterium hunanense</name>
    <dbReference type="NCBI Taxonomy" id="2762292"/>
    <lineage>
        <taxon>Bacteria</taxon>
        <taxon>Pseudomonadati</taxon>
        <taxon>Pseudomonadota</taxon>
        <taxon>Betaproteobacteria</taxon>
        <taxon>Burkholderiales</taxon>
        <taxon>Oxalobacteraceae</taxon>
        <taxon>Undibacterium</taxon>
    </lineage>
</organism>
<dbReference type="EMBL" id="JACOGF010000004">
    <property type="protein sequence ID" value="MBC3917897.1"/>
    <property type="molecule type" value="Genomic_DNA"/>
</dbReference>
<dbReference type="Pfam" id="PF09836">
    <property type="entry name" value="DUF2063"/>
    <property type="match status" value="1"/>
</dbReference>
<evidence type="ECO:0000259" key="1">
    <source>
        <dbReference type="Pfam" id="PF09836"/>
    </source>
</evidence>
<accession>A0ABR6ZPV4</accession>
<proteinExistence type="predicted"/>
<dbReference type="Gene3D" id="1.10.150.690">
    <property type="entry name" value="DUF2063"/>
    <property type="match status" value="1"/>
</dbReference>
<comment type="caution">
    <text evidence="2">The sequence shown here is derived from an EMBL/GenBank/DDBJ whole genome shotgun (WGS) entry which is preliminary data.</text>
</comment>
<dbReference type="Proteomes" id="UP000650424">
    <property type="component" value="Unassembled WGS sequence"/>
</dbReference>
<keyword evidence="2" id="KW-0238">DNA-binding</keyword>
<dbReference type="InterPro" id="IPR044922">
    <property type="entry name" value="DUF2063_N_sf"/>
</dbReference>
<sequence length="259" mass="29344">MNHSADIQTLQTAFQEFILGQRDAASMHVHLAVTPGLGHDARLDIYYQAYRLRLRDTLSEAYGKTHSYLGDALFYRACAAYIDAHPSTYRNLRWFGEQFAALLRQQFAEHPQVAELAQFEWALGCAFDAPDHAILKLTDLGNISDWETVGLRTSSSLQFIDIHSNSVAIWLALNEDHTPPEPVITEQAFTWVVWRKQLQSHFRSLPGEEAEALRQLGQGQRFADVCECVAESNPEIENNIGAWLQNWVVDEMLVDAITV</sequence>
<name>A0ABR6ZPV4_9BURK</name>
<keyword evidence="3" id="KW-1185">Reference proteome</keyword>
<dbReference type="GO" id="GO:0003677">
    <property type="term" value="F:DNA binding"/>
    <property type="evidence" value="ECO:0007669"/>
    <property type="project" value="UniProtKB-KW"/>
</dbReference>
<evidence type="ECO:0000313" key="3">
    <source>
        <dbReference type="Proteomes" id="UP000650424"/>
    </source>
</evidence>
<evidence type="ECO:0000313" key="2">
    <source>
        <dbReference type="EMBL" id="MBC3917897.1"/>
    </source>
</evidence>
<reference evidence="2 3" key="1">
    <citation type="submission" date="2020-08" db="EMBL/GenBank/DDBJ databases">
        <title>Novel species isolated from subtropical streams in China.</title>
        <authorList>
            <person name="Lu H."/>
        </authorList>
    </citation>
    <scope>NUCLEOTIDE SEQUENCE [LARGE SCALE GENOMIC DNA]</scope>
    <source>
        <strain evidence="2 3">CY18W</strain>
    </source>
</reference>